<gene>
    <name evidence="2" type="ORF">Naga_100133g3</name>
</gene>
<feature type="region of interest" description="Disordered" evidence="1">
    <location>
        <begin position="40"/>
        <end position="112"/>
    </location>
</feature>
<keyword evidence="3" id="KW-1185">Reference proteome</keyword>
<evidence type="ECO:0000256" key="1">
    <source>
        <dbReference type="SAM" id="MobiDB-lite"/>
    </source>
</evidence>
<reference evidence="2 3" key="1">
    <citation type="journal article" date="2014" name="Mol. Plant">
        <title>Chromosome Scale Genome Assembly and Transcriptome Profiling of Nannochloropsis gaditana in Nitrogen Depletion.</title>
        <authorList>
            <person name="Corteggiani Carpinelli E."/>
            <person name="Telatin A."/>
            <person name="Vitulo N."/>
            <person name="Forcato C."/>
            <person name="D'Angelo M."/>
            <person name="Schiavon R."/>
            <person name="Vezzi A."/>
            <person name="Giacometti G.M."/>
            <person name="Morosinotto T."/>
            <person name="Valle G."/>
        </authorList>
    </citation>
    <scope>NUCLEOTIDE SEQUENCE [LARGE SCALE GENOMIC DNA]</scope>
    <source>
        <strain evidence="2 3">B-31</strain>
    </source>
</reference>
<dbReference type="AlphaFoldDB" id="W7TZD6"/>
<evidence type="ECO:0000313" key="2">
    <source>
        <dbReference type="EMBL" id="EWM28858.1"/>
    </source>
</evidence>
<protein>
    <submittedName>
        <fullName evidence="2">Uncharacterized protein</fullName>
    </submittedName>
</protein>
<proteinExistence type="predicted"/>
<organism evidence="2 3">
    <name type="scientific">Nannochloropsis gaditana</name>
    <dbReference type="NCBI Taxonomy" id="72520"/>
    <lineage>
        <taxon>Eukaryota</taxon>
        <taxon>Sar</taxon>
        <taxon>Stramenopiles</taxon>
        <taxon>Ochrophyta</taxon>
        <taxon>Eustigmatophyceae</taxon>
        <taxon>Eustigmatales</taxon>
        <taxon>Monodopsidaceae</taxon>
        <taxon>Nannochloropsis</taxon>
    </lineage>
</organism>
<feature type="compositionally biased region" description="Basic residues" evidence="1">
    <location>
        <begin position="65"/>
        <end position="76"/>
    </location>
</feature>
<feature type="compositionally biased region" description="Pro residues" evidence="1">
    <location>
        <begin position="269"/>
        <end position="280"/>
    </location>
</feature>
<feature type="region of interest" description="Disordered" evidence="1">
    <location>
        <begin position="260"/>
        <end position="287"/>
    </location>
</feature>
<dbReference type="EMBL" id="AZIL01000270">
    <property type="protein sequence ID" value="EWM28858.1"/>
    <property type="molecule type" value="Genomic_DNA"/>
</dbReference>
<comment type="caution">
    <text evidence="2">The sequence shown here is derived from an EMBL/GenBank/DDBJ whole genome shotgun (WGS) entry which is preliminary data.</text>
</comment>
<name>W7TZD6_9STRA</name>
<evidence type="ECO:0000313" key="3">
    <source>
        <dbReference type="Proteomes" id="UP000019335"/>
    </source>
</evidence>
<accession>W7TZD6</accession>
<dbReference type="Proteomes" id="UP000019335">
    <property type="component" value="Chromosome 4"/>
</dbReference>
<feature type="compositionally biased region" description="Basic and acidic residues" evidence="1">
    <location>
        <begin position="49"/>
        <end position="58"/>
    </location>
</feature>
<sequence length="287" mass="31700">MNGQTGSAQSRGLNASGVAFHQFYHPGGCCQSKHVSRRCMVPHPPRSSGRHDHPEHRPQAPPARSKPHQRRRRSRRGWTLPRPPPSPGRTFLAGRGRGGGPQRGAPREPAQAREWRVASGLGCSGEERYARVVSNSGVLLLFHVSHTMQAAPRSSFAEVDFNHGRQLAYRRPKALVGSGSKGELSRRRPSRRTLADLRLLTCVQQWRTYLSPGPSGLKREARRRKGYQKRRASSVLGVGVFDHKEFRQGGASLSVTSVRTELPKEPLTPSLPPFLPPSLPPSLRASL</sequence>